<evidence type="ECO:0000313" key="10">
    <source>
        <dbReference type="EMBL" id="MBD3364630.1"/>
    </source>
</evidence>
<dbReference type="GO" id="GO:0004519">
    <property type="term" value="F:endonuclease activity"/>
    <property type="evidence" value="ECO:0007669"/>
    <property type="project" value="UniProtKB-UniRule"/>
</dbReference>
<dbReference type="InterPro" id="IPR005747">
    <property type="entry name" value="MutS2"/>
</dbReference>
<evidence type="ECO:0000256" key="1">
    <source>
        <dbReference type="ARBA" id="ARBA00022730"/>
    </source>
</evidence>
<dbReference type="EC" id="3.6.4.-" evidence="7"/>
<dbReference type="InterPro" id="IPR046893">
    <property type="entry name" value="MSSS"/>
</dbReference>
<dbReference type="EMBL" id="WJKJ01000171">
    <property type="protein sequence ID" value="MBD3364630.1"/>
    <property type="molecule type" value="Genomic_DNA"/>
</dbReference>
<dbReference type="GO" id="GO:0005524">
    <property type="term" value="F:ATP binding"/>
    <property type="evidence" value="ECO:0007669"/>
    <property type="project" value="UniProtKB-UniRule"/>
</dbReference>
<dbReference type="InterPro" id="IPR036187">
    <property type="entry name" value="DNA_mismatch_repair_MutS_sf"/>
</dbReference>
<dbReference type="Pfam" id="PF01713">
    <property type="entry name" value="Smr"/>
    <property type="match status" value="1"/>
</dbReference>
<reference evidence="10" key="1">
    <citation type="submission" date="2019-11" db="EMBL/GenBank/DDBJ databases">
        <title>Microbial mats filling the niche in hypersaline microbial mats.</title>
        <authorList>
            <person name="Wong H.L."/>
            <person name="Macleod F.I."/>
            <person name="White R.A. III"/>
            <person name="Burns B.P."/>
        </authorList>
    </citation>
    <scope>NUCLEOTIDE SEQUENCE</scope>
    <source>
        <strain evidence="10">Bin_327</strain>
    </source>
</reference>
<dbReference type="HAMAP" id="MF_00092">
    <property type="entry name" value="MutS2"/>
    <property type="match status" value="1"/>
</dbReference>
<name>A0A9D5KAM3_UNCW3</name>
<dbReference type="SMART" id="SM00534">
    <property type="entry name" value="MUTSac"/>
    <property type="match status" value="1"/>
</dbReference>
<keyword evidence="7" id="KW-0255">Endonuclease</keyword>
<evidence type="ECO:0000256" key="5">
    <source>
        <dbReference type="ARBA" id="ARBA00022884"/>
    </source>
</evidence>
<keyword evidence="6 7" id="KW-0238">DNA-binding</keyword>
<feature type="coiled-coil region" evidence="8">
    <location>
        <begin position="513"/>
        <end position="590"/>
    </location>
</feature>
<keyword evidence="1 7" id="KW-0699">rRNA-binding</keyword>
<comment type="similarity">
    <text evidence="7">Belongs to the DNA mismatch repair MutS family. MutS2 subfamily.</text>
</comment>
<gene>
    <name evidence="7" type="primary">mutS2</name>
    <name evidence="7" type="synonym">rqcU</name>
    <name evidence="10" type="ORF">GF359_05395</name>
</gene>
<protein>
    <recommendedName>
        <fullName evidence="7">Endonuclease MutS2</fullName>
        <ecNumber evidence="7">3.1.-.-</ecNumber>
    </recommendedName>
    <alternativeName>
        <fullName evidence="7">Ribosome-associated protein quality control-upstream factor</fullName>
        <shortName evidence="7">RQC-upstream factor</shortName>
        <shortName evidence="7">RqcU</shortName>
        <ecNumber evidence="7">3.6.4.-</ecNumber>
    </alternativeName>
</protein>
<keyword evidence="8" id="KW-0175">Coiled coil</keyword>
<comment type="caution">
    <text evidence="10">The sequence shown here is derived from an EMBL/GenBank/DDBJ whole genome shotgun (WGS) entry which is preliminary data.</text>
</comment>
<dbReference type="InterPro" id="IPR000432">
    <property type="entry name" value="DNA_mismatch_repair_MutS_C"/>
</dbReference>
<dbReference type="SMART" id="SM00463">
    <property type="entry name" value="SMR"/>
    <property type="match status" value="1"/>
</dbReference>
<comment type="function">
    <text evidence="7">Acts as a ribosome collision sensor, splitting the ribosome into its 2 subunits. Detects stalled/collided 70S ribosomes which it binds and splits by an ATP-hydrolysis driven conformational change. Acts upstream of the ribosome quality control system (RQC), a ribosome-associated complex that mediates the extraction of incompletely synthesized nascent chains from stalled ribosomes and their subsequent degradation. Probably generates substrates for RQC.</text>
</comment>
<dbReference type="Gene3D" id="3.40.50.300">
    <property type="entry name" value="P-loop containing nucleotide triphosphate hydrolases"/>
    <property type="match status" value="1"/>
</dbReference>
<keyword evidence="5 7" id="KW-0694">RNA-binding</keyword>
<dbReference type="GO" id="GO:0016887">
    <property type="term" value="F:ATP hydrolysis activity"/>
    <property type="evidence" value="ECO:0007669"/>
    <property type="project" value="InterPro"/>
</dbReference>
<dbReference type="SUPFAM" id="SSF160443">
    <property type="entry name" value="SMR domain-like"/>
    <property type="match status" value="1"/>
</dbReference>
<feature type="domain" description="Smr" evidence="9">
    <location>
        <begin position="691"/>
        <end position="766"/>
    </location>
</feature>
<evidence type="ECO:0000256" key="8">
    <source>
        <dbReference type="SAM" id="Coils"/>
    </source>
</evidence>
<dbReference type="InterPro" id="IPR007696">
    <property type="entry name" value="DNA_mismatch_repair_MutS_core"/>
</dbReference>
<evidence type="ECO:0000256" key="4">
    <source>
        <dbReference type="ARBA" id="ARBA00022840"/>
    </source>
</evidence>
<dbReference type="InterPro" id="IPR002625">
    <property type="entry name" value="Smr_dom"/>
</dbReference>
<evidence type="ECO:0000256" key="2">
    <source>
        <dbReference type="ARBA" id="ARBA00022741"/>
    </source>
</evidence>
<dbReference type="InterPro" id="IPR045076">
    <property type="entry name" value="MutS"/>
</dbReference>
<dbReference type="PROSITE" id="PS50828">
    <property type="entry name" value="SMR"/>
    <property type="match status" value="1"/>
</dbReference>
<evidence type="ECO:0000256" key="3">
    <source>
        <dbReference type="ARBA" id="ARBA00022801"/>
    </source>
</evidence>
<dbReference type="GO" id="GO:0019843">
    <property type="term" value="F:rRNA binding"/>
    <property type="evidence" value="ECO:0007669"/>
    <property type="project" value="UniProtKB-UniRule"/>
</dbReference>
<dbReference type="SMART" id="SM00533">
    <property type="entry name" value="MUTSd"/>
    <property type="match status" value="1"/>
</dbReference>
<keyword evidence="3 7" id="KW-0378">Hydrolase</keyword>
<keyword evidence="7" id="KW-0540">Nuclease</keyword>
<dbReference type="GO" id="GO:0043023">
    <property type="term" value="F:ribosomal large subunit binding"/>
    <property type="evidence" value="ECO:0007669"/>
    <property type="project" value="UniProtKB-UniRule"/>
</dbReference>
<dbReference type="Proteomes" id="UP000630660">
    <property type="component" value="Unassembled WGS sequence"/>
</dbReference>
<dbReference type="NCBIfam" id="TIGR01069">
    <property type="entry name" value="mutS2"/>
    <property type="match status" value="1"/>
</dbReference>
<sequence length="767" mass="84392">MIPEETLERLDFARIRAILAEKCATEGGKRRALALTPSANPEISLGRFAETEEALELDEALPLGLCNGAEGLIAALEAEPYLNPRGFLKLAEVLEGFSLIEKRLGSVKRERAPRLRTFSDSMTSFKDLGARILATVDEDGVKEQASPRLAEIRRLLASERRRLLHSLEGLLHEREGIFQESGIHFREGRLVLAVRKDHESDMEGVVHGVSSGGATVFVEPFDSVAGNNRLRKLRSEEKHEIKRILIALTETVRERLADIRSTQDVVSELDFIFARADWAARFSANPVEVASSRLQILSSRHPLLALQREVVPLDLKLEPQTRVLLISGPNAGGKTVVLKTVGLTALLASCGLHVPALPDTCLPLFSKIFMDIGDEQSIEADLSSFTAHLVNLGAIINQADERSLVLLDELGASTSPEEGGALGMAVLETLAGKGATVIATTHLESLKYFVESRQGMQNAGMEFAGRPTYRLLMGIPGTSNALEIADDVGFPSSVVEKARNYLRPELLESSLLISNLSREHRKAKELREGLENELVEADKAKRSYQGLEAELAARRREFDKEMAAEREKILTRARADIENLVREIKESQASRQSILDAKDFIAREEERAGELESSEQTPVVPEIEVGAKVRVAKLKREGIVVDLREHSGEALVEMGTLRMAVPLSSVTLLEGDEKEGLEMVDAEEVEFNTRLHLRGLYADEALQKLSEHVLEAIALGINEITVVHGKGTGTLRTVVLDFARNDRHVESYRIGEPYEGGDGVTVLRLAS</sequence>
<dbReference type="AlphaFoldDB" id="A0A9D5KAM3"/>
<dbReference type="GO" id="GO:0045910">
    <property type="term" value="P:negative regulation of DNA recombination"/>
    <property type="evidence" value="ECO:0007669"/>
    <property type="project" value="InterPro"/>
</dbReference>
<dbReference type="Pfam" id="PF00488">
    <property type="entry name" value="MutS_V"/>
    <property type="match status" value="1"/>
</dbReference>
<comment type="function">
    <text evidence="7">Endonuclease that is involved in the suppression of homologous recombination and thus may have a key role in the control of bacterial genetic diversity.</text>
</comment>
<dbReference type="EC" id="3.1.-.-" evidence="7"/>
<dbReference type="PIRSF" id="PIRSF005814">
    <property type="entry name" value="MutS_YshD"/>
    <property type="match status" value="1"/>
</dbReference>
<accession>A0A9D5KAM3</accession>
<evidence type="ECO:0000256" key="6">
    <source>
        <dbReference type="ARBA" id="ARBA00023125"/>
    </source>
</evidence>
<dbReference type="FunFam" id="3.40.50.300:FF:000830">
    <property type="entry name" value="Endonuclease MutS2"/>
    <property type="match status" value="1"/>
</dbReference>
<evidence type="ECO:0000259" key="9">
    <source>
        <dbReference type="PROSITE" id="PS50828"/>
    </source>
</evidence>
<dbReference type="PANTHER" id="PTHR48466">
    <property type="entry name" value="OS10G0509000 PROTEIN-RELATED"/>
    <property type="match status" value="1"/>
</dbReference>
<keyword evidence="4 7" id="KW-0067">ATP-binding</keyword>
<organism evidence="10 11">
    <name type="scientific">candidate division WOR-3 bacterium</name>
    <dbReference type="NCBI Taxonomy" id="2052148"/>
    <lineage>
        <taxon>Bacteria</taxon>
        <taxon>Bacteria division WOR-3</taxon>
    </lineage>
</organism>
<dbReference type="PANTHER" id="PTHR48466:SF2">
    <property type="entry name" value="OS10G0509000 PROTEIN"/>
    <property type="match status" value="1"/>
</dbReference>
<dbReference type="InterPro" id="IPR036063">
    <property type="entry name" value="Smr_dom_sf"/>
</dbReference>
<comment type="subunit">
    <text evidence="7">Homodimer. Binds to stalled ribosomes, contacting rRNA.</text>
</comment>
<dbReference type="PROSITE" id="PS00486">
    <property type="entry name" value="DNA_MISMATCH_REPAIR_2"/>
    <property type="match status" value="1"/>
</dbReference>
<proteinExistence type="inferred from homology"/>
<dbReference type="GO" id="GO:0072344">
    <property type="term" value="P:rescue of stalled ribosome"/>
    <property type="evidence" value="ECO:0007669"/>
    <property type="project" value="UniProtKB-UniRule"/>
</dbReference>
<dbReference type="SUPFAM" id="SSF48334">
    <property type="entry name" value="DNA repair protein MutS, domain III"/>
    <property type="match status" value="1"/>
</dbReference>
<dbReference type="SUPFAM" id="SSF52540">
    <property type="entry name" value="P-loop containing nucleoside triphosphate hydrolases"/>
    <property type="match status" value="1"/>
</dbReference>
<dbReference type="GO" id="GO:0140664">
    <property type="term" value="F:ATP-dependent DNA damage sensor activity"/>
    <property type="evidence" value="ECO:0007669"/>
    <property type="project" value="InterPro"/>
</dbReference>
<dbReference type="InterPro" id="IPR027417">
    <property type="entry name" value="P-loop_NTPase"/>
</dbReference>
<keyword evidence="2 7" id="KW-0547">Nucleotide-binding</keyword>
<dbReference type="GO" id="GO:0030983">
    <property type="term" value="F:mismatched DNA binding"/>
    <property type="evidence" value="ECO:0007669"/>
    <property type="project" value="InterPro"/>
</dbReference>
<feature type="binding site" evidence="7">
    <location>
        <begin position="328"/>
        <end position="335"/>
    </location>
    <ligand>
        <name>ATP</name>
        <dbReference type="ChEBI" id="CHEBI:30616"/>
    </ligand>
</feature>
<dbReference type="Pfam" id="PF20297">
    <property type="entry name" value="MSSS"/>
    <property type="match status" value="1"/>
</dbReference>
<dbReference type="GO" id="GO:0006298">
    <property type="term" value="P:mismatch repair"/>
    <property type="evidence" value="ECO:0007669"/>
    <property type="project" value="InterPro"/>
</dbReference>
<evidence type="ECO:0000313" key="11">
    <source>
        <dbReference type="Proteomes" id="UP000630660"/>
    </source>
</evidence>
<dbReference type="Gene3D" id="3.30.1370.110">
    <property type="match status" value="1"/>
</dbReference>
<evidence type="ECO:0000256" key="7">
    <source>
        <dbReference type="HAMAP-Rule" id="MF_00092"/>
    </source>
</evidence>